<proteinExistence type="predicted"/>
<accession>A0AAD7F9F3</accession>
<comment type="caution">
    <text evidence="1">The sequence shown here is derived from an EMBL/GenBank/DDBJ whole genome shotgun (WGS) entry which is preliminary data.</text>
</comment>
<dbReference type="EMBL" id="JARKIF010000035">
    <property type="protein sequence ID" value="KAJ7610415.1"/>
    <property type="molecule type" value="Genomic_DNA"/>
</dbReference>
<protein>
    <submittedName>
        <fullName evidence="1">Uncharacterized protein</fullName>
    </submittedName>
</protein>
<evidence type="ECO:0000313" key="2">
    <source>
        <dbReference type="Proteomes" id="UP001221142"/>
    </source>
</evidence>
<sequence length="188" mass="21896">MELHWSQWVWKRPRRRRKRRCPLPSSWIVALHRQATPAEFSHSQVVLSSRAGRSQAVTMSIGRQSRFQFQAIPLGDLYPSHEIARRRYGGRGVKRIFSTELRGSRVTAMTYEGKDAEQQWREEVSRYSRIRHPNIAQLFGVAHCGLKAAVFHGEMIPYKEVLRTFGGSHFLSVYFWVCMTTEFKGVDN</sequence>
<dbReference type="Proteomes" id="UP001221142">
    <property type="component" value="Unassembled WGS sequence"/>
</dbReference>
<name>A0AAD7F9F3_9AGAR</name>
<dbReference type="Gene3D" id="1.10.510.10">
    <property type="entry name" value="Transferase(Phosphotransferase) domain 1"/>
    <property type="match status" value="1"/>
</dbReference>
<dbReference type="AlphaFoldDB" id="A0AAD7F9F3"/>
<gene>
    <name evidence="1" type="ORF">FB45DRAFT_942423</name>
</gene>
<reference evidence="1" key="1">
    <citation type="submission" date="2023-03" db="EMBL/GenBank/DDBJ databases">
        <title>Massive genome expansion in bonnet fungi (Mycena s.s.) driven by repeated elements and novel gene families across ecological guilds.</title>
        <authorList>
            <consortium name="Lawrence Berkeley National Laboratory"/>
            <person name="Harder C.B."/>
            <person name="Miyauchi S."/>
            <person name="Viragh M."/>
            <person name="Kuo A."/>
            <person name="Thoen E."/>
            <person name="Andreopoulos B."/>
            <person name="Lu D."/>
            <person name="Skrede I."/>
            <person name="Drula E."/>
            <person name="Henrissat B."/>
            <person name="Morin E."/>
            <person name="Kohler A."/>
            <person name="Barry K."/>
            <person name="LaButti K."/>
            <person name="Morin E."/>
            <person name="Salamov A."/>
            <person name="Lipzen A."/>
            <person name="Mereny Z."/>
            <person name="Hegedus B."/>
            <person name="Baldrian P."/>
            <person name="Stursova M."/>
            <person name="Weitz H."/>
            <person name="Taylor A."/>
            <person name="Grigoriev I.V."/>
            <person name="Nagy L.G."/>
            <person name="Martin F."/>
            <person name="Kauserud H."/>
        </authorList>
    </citation>
    <scope>NUCLEOTIDE SEQUENCE</scope>
    <source>
        <strain evidence="1">9284</strain>
    </source>
</reference>
<keyword evidence="2" id="KW-1185">Reference proteome</keyword>
<evidence type="ECO:0000313" key="1">
    <source>
        <dbReference type="EMBL" id="KAJ7610415.1"/>
    </source>
</evidence>
<organism evidence="1 2">
    <name type="scientific">Roridomyces roridus</name>
    <dbReference type="NCBI Taxonomy" id="1738132"/>
    <lineage>
        <taxon>Eukaryota</taxon>
        <taxon>Fungi</taxon>
        <taxon>Dikarya</taxon>
        <taxon>Basidiomycota</taxon>
        <taxon>Agaricomycotina</taxon>
        <taxon>Agaricomycetes</taxon>
        <taxon>Agaricomycetidae</taxon>
        <taxon>Agaricales</taxon>
        <taxon>Marasmiineae</taxon>
        <taxon>Mycenaceae</taxon>
        <taxon>Roridomyces</taxon>
    </lineage>
</organism>